<proteinExistence type="predicted"/>
<evidence type="ECO:0000256" key="3">
    <source>
        <dbReference type="ARBA" id="ARBA00022475"/>
    </source>
</evidence>
<comment type="function">
    <text evidence="1">VSG forms a coat on the surface of the parasite. The trypanosome evades the immune response of the host by expressing a series of antigenically distinct VSGs from an estimated 1000 VSG genes.</text>
</comment>
<feature type="compositionally biased region" description="Polar residues" evidence="9">
    <location>
        <begin position="381"/>
        <end position="392"/>
    </location>
</feature>
<keyword evidence="6" id="KW-0472">Membrane</keyword>
<dbReference type="VEuPathDB" id="TriTrypDB:Tb11.v5.0979"/>
<evidence type="ECO:0000256" key="7">
    <source>
        <dbReference type="ARBA" id="ARBA00023180"/>
    </source>
</evidence>
<keyword evidence="8" id="KW-0449">Lipoprotein</keyword>
<evidence type="ECO:0000256" key="9">
    <source>
        <dbReference type="SAM" id="MobiDB-lite"/>
    </source>
</evidence>
<accession>A0A1V0FXS8</accession>
<feature type="domain" description="Trypanosome variant surface glycoprotein B-type N-terminal" evidence="12">
    <location>
        <begin position="26"/>
        <end position="358"/>
    </location>
</feature>
<feature type="domain" description="Trypanosome variant surface glycoprotein C-terminal" evidence="11">
    <location>
        <begin position="403"/>
        <end position="500"/>
    </location>
</feature>
<dbReference type="EMBL" id="KY404297">
    <property type="protein sequence ID" value="ARB50548.1"/>
    <property type="molecule type" value="Genomic_DNA"/>
</dbReference>
<evidence type="ECO:0000259" key="12">
    <source>
        <dbReference type="Pfam" id="PF13206"/>
    </source>
</evidence>
<evidence type="ECO:0000256" key="8">
    <source>
        <dbReference type="ARBA" id="ARBA00023288"/>
    </source>
</evidence>
<evidence type="ECO:0000256" key="5">
    <source>
        <dbReference type="ARBA" id="ARBA00022729"/>
    </source>
</evidence>
<feature type="signal peptide" evidence="10">
    <location>
        <begin position="1"/>
        <end position="26"/>
    </location>
</feature>
<feature type="region of interest" description="Disordered" evidence="9">
    <location>
        <begin position="428"/>
        <end position="450"/>
    </location>
</feature>
<dbReference type="InterPro" id="IPR025932">
    <property type="entry name" value="Trypano_VSG_B_N_dom"/>
</dbReference>
<dbReference type="GO" id="GO:0005886">
    <property type="term" value="C:plasma membrane"/>
    <property type="evidence" value="ECO:0007669"/>
    <property type="project" value="UniProtKB-SubCell"/>
</dbReference>
<evidence type="ECO:0000256" key="6">
    <source>
        <dbReference type="ARBA" id="ARBA00023136"/>
    </source>
</evidence>
<dbReference type="GO" id="GO:0098552">
    <property type="term" value="C:side of membrane"/>
    <property type="evidence" value="ECO:0007669"/>
    <property type="project" value="UniProtKB-KW"/>
</dbReference>
<keyword evidence="3" id="KW-1003">Cell membrane</keyword>
<feature type="region of interest" description="Disordered" evidence="9">
    <location>
        <begin position="381"/>
        <end position="401"/>
    </location>
</feature>
<dbReference type="Pfam" id="PF13206">
    <property type="entry name" value="VSG_B"/>
    <property type="match status" value="1"/>
</dbReference>
<keyword evidence="7" id="KW-0325">Glycoprotein</keyword>
<name>A0A1V0FXS8_9TRYP</name>
<evidence type="ECO:0000313" key="13">
    <source>
        <dbReference type="EMBL" id="ARB50548.1"/>
    </source>
</evidence>
<reference evidence="13" key="1">
    <citation type="submission" date="2016-12" db="EMBL/GenBank/DDBJ databases">
        <title>Extending the VSGnome of Trypanosoma brucei strain TREU927.</title>
        <authorList>
            <person name="Cross G.A."/>
        </authorList>
    </citation>
    <scope>NUCLEOTIDE SEQUENCE</scope>
    <source>
        <strain evidence="13">Tb927.99.147</strain>
    </source>
</reference>
<evidence type="ECO:0000256" key="2">
    <source>
        <dbReference type="ARBA" id="ARBA00004609"/>
    </source>
</evidence>
<protein>
    <submittedName>
        <fullName evidence="13">Variant surface glycoprotein</fullName>
    </submittedName>
</protein>
<sequence>MQHAVVGKAVLAVLLYTAQKFVLVEGSSANGGNAPAFASLCGIYNLKTATKAPSWERTFQDETVAIEAILNANFSTATDSYLKDKDQGFNNIPEGTERQKAITKWQEDVQRRQNLKPDPEKELTYGRSPDTPYRAIANIQISRLHEQAADIAKTYKKLKDAVSAAHGNAIKEITEAIYGTGQKAFKPTGFTDPKQDMCGGQGGNANVGKCLINDMICLCTAHSGGSEKVCGQQDFTDVPTSPAGAQSTAARQLEAACAQAKTEQTLTSALINSRISNFLTNLGALPGSETHASVRFVLGAATSSGCTGSSQKECVNYNVQLKASGAGIEWLNKLMQAAKDLHTAEQQAAEAVALELELQRLASSAEALRLSANTGLKLPSTLTLPTNSNPGSSPVEPKKAEECKMHKPKKTCEEKGCKWNGTGDTEGACEAKSGSENTAVGRGDGAAGANTETKKCSEKTKQEECKDGCKWEENKCSDSSILVNKKFALSTISAAFLALLFKRKISPSIFKKFLLLEKLSDIF</sequence>
<keyword evidence="5 10" id="KW-0732">Signal</keyword>
<evidence type="ECO:0000259" key="11">
    <source>
        <dbReference type="Pfam" id="PF10659"/>
    </source>
</evidence>
<evidence type="ECO:0000256" key="10">
    <source>
        <dbReference type="SAM" id="SignalP"/>
    </source>
</evidence>
<evidence type="ECO:0000256" key="1">
    <source>
        <dbReference type="ARBA" id="ARBA00002523"/>
    </source>
</evidence>
<dbReference type="VEuPathDB" id="TriTrypDB:Tb1125.Tb11.1490"/>
<keyword evidence="4" id="KW-0336">GPI-anchor</keyword>
<feature type="chain" id="PRO_5013228304" evidence="10">
    <location>
        <begin position="27"/>
        <end position="523"/>
    </location>
</feature>
<dbReference type="VEuPathDB" id="TriTrypDB:Tb427_000230500"/>
<evidence type="ECO:0000256" key="4">
    <source>
        <dbReference type="ARBA" id="ARBA00022622"/>
    </source>
</evidence>
<dbReference type="Gene3D" id="3.30.1680.40">
    <property type="match status" value="1"/>
</dbReference>
<comment type="subcellular location">
    <subcellularLocation>
        <location evidence="2">Cell membrane</location>
        <topology evidence="2">Lipid-anchor</topology>
        <topology evidence="2">GPI-anchor</topology>
    </subcellularLocation>
</comment>
<organism evidence="13">
    <name type="scientific">Trypanosoma brucei</name>
    <dbReference type="NCBI Taxonomy" id="5691"/>
    <lineage>
        <taxon>Eukaryota</taxon>
        <taxon>Discoba</taxon>
        <taxon>Euglenozoa</taxon>
        <taxon>Kinetoplastea</taxon>
        <taxon>Metakinetoplastina</taxon>
        <taxon>Trypanosomatida</taxon>
        <taxon>Trypanosomatidae</taxon>
        <taxon>Trypanosoma</taxon>
    </lineage>
</organism>
<dbReference type="Pfam" id="PF10659">
    <property type="entry name" value="Trypan_glycop_C"/>
    <property type="match status" value="1"/>
</dbReference>
<dbReference type="AlphaFoldDB" id="A0A1V0FXS8"/>
<dbReference type="InterPro" id="IPR019609">
    <property type="entry name" value="Variant_surf_glycoprt_trypan_C"/>
</dbReference>